<comment type="similarity">
    <text evidence="1">Belongs to the annexin family.</text>
</comment>
<evidence type="ECO:0000313" key="6">
    <source>
        <dbReference type="EMBL" id="KAB0794607.1"/>
    </source>
</evidence>
<keyword evidence="4" id="KW-0041">Annexin</keyword>
<name>A0A5N4ABB0_PHOPY</name>
<dbReference type="InParanoid" id="A0A5N4ABB0"/>
<dbReference type="GO" id="GO:0005634">
    <property type="term" value="C:nucleus"/>
    <property type="evidence" value="ECO:0007669"/>
    <property type="project" value="TreeGrafter"/>
</dbReference>
<dbReference type="PANTHER" id="PTHR10502">
    <property type="entry name" value="ANNEXIN"/>
    <property type="match status" value="1"/>
</dbReference>
<organism evidence="6 7">
    <name type="scientific">Photinus pyralis</name>
    <name type="common">Common eastern firefly</name>
    <name type="synonym">Lampyris pyralis</name>
    <dbReference type="NCBI Taxonomy" id="7054"/>
    <lineage>
        <taxon>Eukaryota</taxon>
        <taxon>Metazoa</taxon>
        <taxon>Ecdysozoa</taxon>
        <taxon>Arthropoda</taxon>
        <taxon>Hexapoda</taxon>
        <taxon>Insecta</taxon>
        <taxon>Pterygota</taxon>
        <taxon>Neoptera</taxon>
        <taxon>Endopterygota</taxon>
        <taxon>Coleoptera</taxon>
        <taxon>Polyphaga</taxon>
        <taxon>Elateriformia</taxon>
        <taxon>Elateroidea</taxon>
        <taxon>Lampyridae</taxon>
        <taxon>Lampyrinae</taxon>
        <taxon>Photinus</taxon>
    </lineage>
</organism>
<evidence type="ECO:0000256" key="4">
    <source>
        <dbReference type="ARBA" id="ARBA00023216"/>
    </source>
</evidence>
<dbReference type="InterPro" id="IPR001464">
    <property type="entry name" value="Annexin"/>
</dbReference>
<protein>
    <recommendedName>
        <fullName evidence="8">Annexin</fullName>
    </recommendedName>
</protein>
<dbReference type="AlphaFoldDB" id="A0A5N4ABB0"/>
<keyword evidence="3" id="KW-0106">Calcium</keyword>
<dbReference type="GO" id="GO:0012506">
    <property type="term" value="C:vesicle membrane"/>
    <property type="evidence" value="ECO:0007669"/>
    <property type="project" value="TreeGrafter"/>
</dbReference>
<dbReference type="Gene3D" id="1.10.220.10">
    <property type="entry name" value="Annexin"/>
    <property type="match status" value="3"/>
</dbReference>
<dbReference type="SMART" id="SM00335">
    <property type="entry name" value="ANX"/>
    <property type="match status" value="3"/>
</dbReference>
<dbReference type="PROSITE" id="PS51897">
    <property type="entry name" value="ANNEXIN_2"/>
    <property type="match status" value="3"/>
</dbReference>
<evidence type="ECO:0000256" key="5">
    <source>
        <dbReference type="ARBA" id="ARBA00023302"/>
    </source>
</evidence>
<keyword evidence="7" id="KW-1185">Reference proteome</keyword>
<dbReference type="FunFam" id="1.10.220.10:FF:000002">
    <property type="entry name" value="Annexin"/>
    <property type="match status" value="1"/>
</dbReference>
<dbReference type="Proteomes" id="UP000327044">
    <property type="component" value="Unassembled WGS sequence"/>
</dbReference>
<dbReference type="SUPFAM" id="SSF47874">
    <property type="entry name" value="Annexin"/>
    <property type="match status" value="1"/>
</dbReference>
<dbReference type="GO" id="GO:0005886">
    <property type="term" value="C:plasma membrane"/>
    <property type="evidence" value="ECO:0007669"/>
    <property type="project" value="TreeGrafter"/>
</dbReference>
<dbReference type="InterPro" id="IPR037104">
    <property type="entry name" value="Annexin_sf"/>
</dbReference>
<evidence type="ECO:0008006" key="8">
    <source>
        <dbReference type="Google" id="ProtNLM"/>
    </source>
</evidence>
<dbReference type="PANTHER" id="PTHR10502:SF102">
    <property type="entry name" value="ANNEXIN B11"/>
    <property type="match status" value="1"/>
</dbReference>
<evidence type="ECO:0000256" key="1">
    <source>
        <dbReference type="ARBA" id="ARBA00007831"/>
    </source>
</evidence>
<gene>
    <name evidence="6" type="ORF">PPYR_11446</name>
</gene>
<proteinExistence type="inferred from homology"/>
<accession>A0A5N4ABB0</accession>
<dbReference type="PRINTS" id="PR00196">
    <property type="entry name" value="ANNEXIN"/>
</dbReference>
<evidence type="ECO:0000256" key="2">
    <source>
        <dbReference type="ARBA" id="ARBA00022737"/>
    </source>
</evidence>
<keyword evidence="5" id="KW-0111">Calcium/phospholipid-binding</keyword>
<dbReference type="GO" id="GO:0005509">
    <property type="term" value="F:calcium ion binding"/>
    <property type="evidence" value="ECO:0007669"/>
    <property type="project" value="InterPro"/>
</dbReference>
<evidence type="ECO:0000313" key="7">
    <source>
        <dbReference type="Proteomes" id="UP000327044"/>
    </source>
</evidence>
<dbReference type="FunFam" id="1.10.220.10:FF:000003">
    <property type="entry name" value="Annexin"/>
    <property type="match status" value="1"/>
</dbReference>
<sequence length="250" mass="28802">ILKEELVGHDLIIALVVSTPVFYATELHNAMMGTGTDEDVLIQILCTLNNKQILSVIDAYESEFHNKLIDDIKGDTSGDFEDLLVEILHADRDEREVTDLNQAQTDYIRLYDAGVTLVGTDEKVFYDILCTRNYNQLRLIFQEYKFRLPRHDIEYAIEEEFSGYAKEGLLTIVAVAKNLSGYFAEKIHHCMHANDKKHEQLIRIIVPRSKTDVIVSIKQEYSKMYNKSLEFDVTEHTKGLFRKAILNLLN</sequence>
<dbReference type="Pfam" id="PF00191">
    <property type="entry name" value="Annexin"/>
    <property type="match status" value="3"/>
</dbReference>
<comment type="caution">
    <text evidence="6">The sequence shown here is derived from an EMBL/GenBank/DDBJ whole genome shotgun (WGS) entry which is preliminary data.</text>
</comment>
<dbReference type="EMBL" id="VVIM01000008">
    <property type="protein sequence ID" value="KAB0794607.1"/>
    <property type="molecule type" value="Genomic_DNA"/>
</dbReference>
<evidence type="ECO:0000256" key="3">
    <source>
        <dbReference type="ARBA" id="ARBA00022837"/>
    </source>
</evidence>
<dbReference type="GO" id="GO:0001786">
    <property type="term" value="F:phosphatidylserine binding"/>
    <property type="evidence" value="ECO:0007669"/>
    <property type="project" value="TreeGrafter"/>
</dbReference>
<dbReference type="GO" id="GO:0005544">
    <property type="term" value="F:calcium-dependent phospholipid binding"/>
    <property type="evidence" value="ECO:0007669"/>
    <property type="project" value="UniProtKB-KW"/>
</dbReference>
<keyword evidence="2" id="KW-0677">Repeat</keyword>
<reference evidence="6 7" key="1">
    <citation type="journal article" date="2018" name="Elife">
        <title>Firefly genomes illuminate parallel origins of bioluminescence in beetles.</title>
        <authorList>
            <person name="Fallon T.R."/>
            <person name="Lower S.E."/>
            <person name="Chang C.H."/>
            <person name="Bessho-Uehara M."/>
            <person name="Martin G.J."/>
            <person name="Bewick A.J."/>
            <person name="Behringer M."/>
            <person name="Debat H.J."/>
            <person name="Wong I."/>
            <person name="Day J.C."/>
            <person name="Suvorov A."/>
            <person name="Silva C.J."/>
            <person name="Stanger-Hall K.F."/>
            <person name="Hall D.W."/>
            <person name="Schmitz R.J."/>
            <person name="Nelson D.R."/>
            <person name="Lewis S.M."/>
            <person name="Shigenobu S."/>
            <person name="Bybee S.M."/>
            <person name="Larracuente A.M."/>
            <person name="Oba Y."/>
            <person name="Weng J.K."/>
        </authorList>
    </citation>
    <scope>NUCLEOTIDE SEQUENCE [LARGE SCALE GENOMIC DNA]</scope>
    <source>
        <strain evidence="6">1611_PpyrPB1</strain>
        <tissue evidence="6">Whole body</tissue>
    </source>
</reference>
<dbReference type="InterPro" id="IPR018502">
    <property type="entry name" value="Annexin_repeat"/>
</dbReference>
<dbReference type="GO" id="GO:0005737">
    <property type="term" value="C:cytoplasm"/>
    <property type="evidence" value="ECO:0007669"/>
    <property type="project" value="TreeGrafter"/>
</dbReference>
<feature type="non-terminal residue" evidence="6">
    <location>
        <position position="1"/>
    </location>
</feature>